<proteinExistence type="predicted"/>
<dbReference type="SUPFAM" id="SSF53850">
    <property type="entry name" value="Periplasmic binding protein-like II"/>
    <property type="match status" value="1"/>
</dbReference>
<evidence type="ECO:0000256" key="4">
    <source>
        <dbReference type="ARBA" id="ARBA00022989"/>
    </source>
</evidence>
<dbReference type="AlphaFoldDB" id="A0AAW1UI36"/>
<keyword evidence="3 8" id="KW-0812">Transmembrane</keyword>
<dbReference type="Proteomes" id="UP001431783">
    <property type="component" value="Unassembled WGS sequence"/>
</dbReference>
<keyword evidence="2" id="KW-1003">Cell membrane</keyword>
<feature type="transmembrane region" description="Helical" evidence="8">
    <location>
        <begin position="338"/>
        <end position="356"/>
    </location>
</feature>
<keyword evidence="6" id="KW-0675">Receptor</keyword>
<evidence type="ECO:0008006" key="11">
    <source>
        <dbReference type="Google" id="ProtNLM"/>
    </source>
</evidence>
<gene>
    <name evidence="9" type="ORF">WA026_010063</name>
</gene>
<evidence type="ECO:0000256" key="5">
    <source>
        <dbReference type="ARBA" id="ARBA00023136"/>
    </source>
</evidence>
<reference evidence="9 10" key="1">
    <citation type="submission" date="2023-03" db="EMBL/GenBank/DDBJ databases">
        <title>Genome insight into feeding habits of ladybird beetles.</title>
        <authorList>
            <person name="Li H.-S."/>
            <person name="Huang Y.-H."/>
            <person name="Pang H."/>
        </authorList>
    </citation>
    <scope>NUCLEOTIDE SEQUENCE [LARGE SCALE GENOMIC DNA]</scope>
    <source>
        <strain evidence="9">SYSU_2023b</strain>
        <tissue evidence="9">Whole body</tissue>
    </source>
</reference>
<evidence type="ECO:0000256" key="8">
    <source>
        <dbReference type="SAM" id="Phobius"/>
    </source>
</evidence>
<evidence type="ECO:0000313" key="9">
    <source>
        <dbReference type="EMBL" id="KAK9880192.1"/>
    </source>
</evidence>
<comment type="caution">
    <text evidence="9">The sequence shown here is derived from an EMBL/GenBank/DDBJ whole genome shotgun (WGS) entry which is preliminary data.</text>
</comment>
<feature type="transmembrane region" description="Helical" evidence="8">
    <location>
        <begin position="277"/>
        <end position="303"/>
    </location>
</feature>
<comment type="subcellular location">
    <subcellularLocation>
        <location evidence="1">Cell membrane</location>
        <topology evidence="1">Multi-pass membrane protein</topology>
    </subcellularLocation>
</comment>
<evidence type="ECO:0000256" key="6">
    <source>
        <dbReference type="ARBA" id="ARBA00023170"/>
    </source>
</evidence>
<name>A0AAW1UI36_9CUCU</name>
<evidence type="ECO:0000256" key="1">
    <source>
        <dbReference type="ARBA" id="ARBA00004651"/>
    </source>
</evidence>
<dbReference type="InterPro" id="IPR052192">
    <property type="entry name" value="Insect_Ionotropic_Sensory_Rcpt"/>
</dbReference>
<sequence>MRLTSAKLVNASLTITQCLNIILQKYASPKDVILLNTDRTVMNFKVLRIDVRRGRIFNDLPNTFPDFYVIEITSHADLMAFLKETIHNHKMLMNFRGRFLFIGENFNIGYYQLIFSNFLINSIFFDSGTRIMHKLNLYRNGIFRRNGADMVFVGKCGAELEEYNNFYEVKIPRKGEKHEITVSYFEELNRSYREYVNFSRPGLEIEIIDTILEHLNINHDFIPIKFSELNKFGKMEDFLICGCQLRDYFTNDQTASYLLNTLKWMIPVPEKIERWRYILLVFSPVCWILFISALLSILVAFFLTKYTDLYSDKISILHIFYVIFLGRTKLFRKKYISLDIFIFCTVFLSVMLNYLFCSKLTYLLNGISYEKGIETIEDIVKDQLTVVYFTDRVKELVKDLPEFRNYPDHLLVPWPNYTQYWGNIPDHNHRVILESAEVFRLQKWYINSRTGLNYLKELEPPYQTYFVGAIFKKAHPFFNYFNRHVLYFIESGLSRKIEEHYEAPKWEQPTMEPTQKLSMEHVQAPLMILAVGLMLSLLVFFFELRNWNNTKRSTC</sequence>
<dbReference type="PANTHER" id="PTHR42643">
    <property type="entry name" value="IONOTROPIC RECEPTOR 20A-RELATED"/>
    <property type="match status" value="1"/>
</dbReference>
<organism evidence="9 10">
    <name type="scientific">Henosepilachna vigintioctopunctata</name>
    <dbReference type="NCBI Taxonomy" id="420089"/>
    <lineage>
        <taxon>Eukaryota</taxon>
        <taxon>Metazoa</taxon>
        <taxon>Ecdysozoa</taxon>
        <taxon>Arthropoda</taxon>
        <taxon>Hexapoda</taxon>
        <taxon>Insecta</taxon>
        <taxon>Pterygota</taxon>
        <taxon>Neoptera</taxon>
        <taxon>Endopterygota</taxon>
        <taxon>Coleoptera</taxon>
        <taxon>Polyphaga</taxon>
        <taxon>Cucujiformia</taxon>
        <taxon>Coccinelloidea</taxon>
        <taxon>Coccinellidae</taxon>
        <taxon>Epilachninae</taxon>
        <taxon>Epilachnini</taxon>
        <taxon>Henosepilachna</taxon>
    </lineage>
</organism>
<accession>A0AAW1UI36</accession>
<keyword evidence="5 8" id="KW-0472">Membrane</keyword>
<dbReference type="EMBL" id="JARQZJ010000064">
    <property type="protein sequence ID" value="KAK9880192.1"/>
    <property type="molecule type" value="Genomic_DNA"/>
</dbReference>
<keyword evidence="7" id="KW-0325">Glycoprotein</keyword>
<keyword evidence="4 8" id="KW-1133">Transmembrane helix</keyword>
<feature type="transmembrane region" description="Helical" evidence="8">
    <location>
        <begin position="309"/>
        <end position="326"/>
    </location>
</feature>
<dbReference type="GO" id="GO:0005886">
    <property type="term" value="C:plasma membrane"/>
    <property type="evidence" value="ECO:0007669"/>
    <property type="project" value="UniProtKB-SubCell"/>
</dbReference>
<evidence type="ECO:0000313" key="10">
    <source>
        <dbReference type="Proteomes" id="UP001431783"/>
    </source>
</evidence>
<keyword evidence="10" id="KW-1185">Reference proteome</keyword>
<evidence type="ECO:0000256" key="7">
    <source>
        <dbReference type="ARBA" id="ARBA00023180"/>
    </source>
</evidence>
<protein>
    <recommendedName>
        <fullName evidence="11">Ionotropic receptor</fullName>
    </recommendedName>
</protein>
<feature type="transmembrane region" description="Helical" evidence="8">
    <location>
        <begin position="524"/>
        <end position="542"/>
    </location>
</feature>
<evidence type="ECO:0000256" key="3">
    <source>
        <dbReference type="ARBA" id="ARBA00022692"/>
    </source>
</evidence>
<evidence type="ECO:0000256" key="2">
    <source>
        <dbReference type="ARBA" id="ARBA00022475"/>
    </source>
</evidence>
<dbReference type="PANTHER" id="PTHR42643:SF38">
    <property type="entry name" value="IONOTROPIC RECEPTOR 100A"/>
    <property type="match status" value="1"/>
</dbReference>